<evidence type="ECO:0000313" key="8">
    <source>
        <dbReference type="Proteomes" id="UP000549695"/>
    </source>
</evidence>
<evidence type="ECO:0000256" key="2">
    <source>
        <dbReference type="ARBA" id="ARBA00009323"/>
    </source>
</evidence>
<dbReference type="GO" id="GO:0030428">
    <property type="term" value="C:cell septum"/>
    <property type="evidence" value="ECO:0007669"/>
    <property type="project" value="UniProtKB-SubCell"/>
</dbReference>
<dbReference type="InterPro" id="IPR006776">
    <property type="entry name" value="SsgB"/>
</dbReference>
<dbReference type="GO" id="GO:0030435">
    <property type="term" value="P:sporulation resulting in formation of a cellular spore"/>
    <property type="evidence" value="ECO:0007669"/>
    <property type="project" value="UniProtKB-KW"/>
</dbReference>
<dbReference type="Pfam" id="PF04686">
    <property type="entry name" value="SsgA"/>
    <property type="match status" value="1"/>
</dbReference>
<comment type="subcellular location">
    <subcellularLocation>
        <location evidence="1">Cell septum</location>
    </subcellularLocation>
</comment>
<dbReference type="GO" id="GO:0000917">
    <property type="term" value="P:division septum assembly"/>
    <property type="evidence" value="ECO:0007669"/>
    <property type="project" value="UniProtKB-KW"/>
</dbReference>
<sequence>MTDTQPDRGGVGLNKICTQVIGRIYQLQLAPEPGIRELPVHVEMTYRRSRPFELEVRFRTCGDTTSVTWCIGRELLSAGLTGASSEVDDAAQHLARDVQISTHALSRHDWTLITLRSPSGTAEIGLPSHELIEFIDRTEDVVAAGMEGPLVAEADLAALFDEPGPVW</sequence>
<comment type="caution">
    <text evidence="7">The sequence shown here is derived from an EMBL/GenBank/DDBJ whole genome shotgun (WGS) entry which is preliminary data.</text>
</comment>
<evidence type="ECO:0000256" key="3">
    <source>
        <dbReference type="ARBA" id="ARBA00022618"/>
    </source>
</evidence>
<keyword evidence="5" id="KW-0717">Septation</keyword>
<evidence type="ECO:0000256" key="1">
    <source>
        <dbReference type="ARBA" id="ARBA00004431"/>
    </source>
</evidence>
<dbReference type="EMBL" id="JACCCZ010000002">
    <property type="protein sequence ID" value="NYG05308.1"/>
    <property type="molecule type" value="Genomic_DNA"/>
</dbReference>
<evidence type="ECO:0000256" key="6">
    <source>
        <dbReference type="ARBA" id="ARBA00023306"/>
    </source>
</evidence>
<dbReference type="RefSeq" id="WP_179763171.1">
    <property type="nucleotide sequence ID" value="NZ_BAAAJZ010000009.1"/>
</dbReference>
<comment type="similarity">
    <text evidence="2">Belongs to the SsgA family.</text>
</comment>
<evidence type="ECO:0000313" key="7">
    <source>
        <dbReference type="EMBL" id="NYG05308.1"/>
    </source>
</evidence>
<evidence type="ECO:0000256" key="4">
    <source>
        <dbReference type="ARBA" id="ARBA00022969"/>
    </source>
</evidence>
<evidence type="ECO:0000256" key="5">
    <source>
        <dbReference type="ARBA" id="ARBA00023210"/>
    </source>
</evidence>
<protein>
    <recommendedName>
        <fullName evidence="9">Sporulation and cell division protein SsgA</fullName>
    </recommendedName>
</protein>
<keyword evidence="8" id="KW-1185">Reference proteome</keyword>
<dbReference type="GeneID" id="98055223"/>
<reference evidence="7 8" key="1">
    <citation type="submission" date="2020-07" db="EMBL/GenBank/DDBJ databases">
        <title>Sequencing the genomes of 1000 actinobacteria strains.</title>
        <authorList>
            <person name="Klenk H.-P."/>
        </authorList>
    </citation>
    <scope>NUCLEOTIDE SEQUENCE [LARGE SCALE GENOMIC DNA]</scope>
    <source>
        <strain evidence="7 8">DSM 44749</strain>
    </source>
</reference>
<keyword evidence="4" id="KW-0749">Sporulation</keyword>
<dbReference type="AlphaFoldDB" id="A0A852W8A6"/>
<dbReference type="InterPro" id="IPR038658">
    <property type="entry name" value="SsgB_sf"/>
</dbReference>
<evidence type="ECO:0008006" key="9">
    <source>
        <dbReference type="Google" id="ProtNLM"/>
    </source>
</evidence>
<gene>
    <name evidence="7" type="ORF">HDA37_005662</name>
</gene>
<keyword evidence="6" id="KW-0131">Cell cycle</keyword>
<organism evidence="7 8">
    <name type="scientific">Pseudonocardia alni</name>
    <name type="common">Amycolata alni</name>
    <dbReference type="NCBI Taxonomy" id="33907"/>
    <lineage>
        <taxon>Bacteria</taxon>
        <taxon>Bacillati</taxon>
        <taxon>Actinomycetota</taxon>
        <taxon>Actinomycetes</taxon>
        <taxon>Pseudonocardiales</taxon>
        <taxon>Pseudonocardiaceae</taxon>
        <taxon>Pseudonocardia</taxon>
    </lineage>
</organism>
<keyword evidence="3" id="KW-0132">Cell division</keyword>
<proteinExistence type="inferred from homology"/>
<dbReference type="Proteomes" id="UP000549695">
    <property type="component" value="Unassembled WGS sequence"/>
</dbReference>
<dbReference type="Gene3D" id="2.30.31.20">
    <property type="entry name" value="Sporulation-specific cell division protein SsgB"/>
    <property type="match status" value="1"/>
</dbReference>
<accession>A0A852W8A6</accession>
<name>A0A852W8A6_PSEA5</name>